<dbReference type="AlphaFoldDB" id="A0A3G1IWJ9"/>
<dbReference type="GO" id="GO:0030089">
    <property type="term" value="C:phycobilisome"/>
    <property type="evidence" value="ECO:0007669"/>
    <property type="project" value="UniProtKB-KW"/>
</dbReference>
<keyword evidence="9" id="KW-0157">Chromophore</keyword>
<dbReference type="InterPro" id="IPR038719">
    <property type="entry name" value="Phycobilisome_asu/bsu_sf"/>
</dbReference>
<keyword evidence="6" id="KW-0605">Phycobilisome</keyword>
<dbReference type="Gene3D" id="1.10.490.20">
    <property type="entry name" value="Phycocyanins"/>
    <property type="match status" value="1"/>
</dbReference>
<evidence type="ECO:0000313" key="15">
    <source>
        <dbReference type="EMBL" id="ASQ40430.1"/>
    </source>
</evidence>
<keyword evidence="3" id="KW-0813">Transport</keyword>
<keyword evidence="11" id="KW-0472">Membrane</keyword>
<keyword evidence="4" id="KW-0602">Photosynthesis</keyword>
<keyword evidence="5" id="KW-0042">Antenna complex</keyword>
<evidence type="ECO:0000256" key="13">
    <source>
        <dbReference type="PIRSR" id="PIRSR000081-1"/>
    </source>
</evidence>
<evidence type="ECO:0000256" key="11">
    <source>
        <dbReference type="ARBA" id="ARBA00023136"/>
    </source>
</evidence>
<dbReference type="InterPro" id="IPR012128">
    <property type="entry name" value="Phycobilisome_asu/bsu"/>
</dbReference>
<keyword evidence="12" id="KW-0089">Bile pigment</keyword>
<comment type="similarity">
    <text evidence="2">Belongs to the phycobiliprotein family.</text>
</comment>
<feature type="binding site" evidence="13">
    <location>
        <position position="71"/>
    </location>
    <ligand>
        <name>(2R,3E)-phycocyanobilin</name>
        <dbReference type="ChEBI" id="CHEBI:85275"/>
        <label>1</label>
    </ligand>
</feature>
<dbReference type="SUPFAM" id="SSF46458">
    <property type="entry name" value="Globin-like"/>
    <property type="match status" value="1"/>
</dbReference>
<feature type="binding site" evidence="13">
    <location>
        <position position="81"/>
    </location>
    <ligand>
        <name>(2R,3E)-phycocyanobilin</name>
        <dbReference type="ChEBI" id="CHEBI:85275"/>
        <label>1</label>
    </ligand>
</feature>
<comment type="subcellular location">
    <subcellularLocation>
        <location evidence="1">Plastid</location>
        <location evidence="1">Cyanelle thylakoid membrane</location>
        <topology evidence="1">Peripheral membrane protein</topology>
        <orientation evidence="1">Stromal side</orientation>
    </subcellularLocation>
</comment>
<evidence type="ECO:0000256" key="6">
    <source>
        <dbReference type="ARBA" id="ARBA00022738"/>
    </source>
</evidence>
<evidence type="ECO:0000256" key="2">
    <source>
        <dbReference type="ARBA" id="ARBA00008182"/>
    </source>
</evidence>
<evidence type="ECO:0000256" key="10">
    <source>
        <dbReference type="ARBA" id="ARBA00023078"/>
    </source>
</evidence>
<dbReference type="GO" id="GO:0033115">
    <property type="term" value="C:cyanelle thylakoid membrane"/>
    <property type="evidence" value="ECO:0007669"/>
    <property type="project" value="UniProtKB-SubCell"/>
</dbReference>
<evidence type="ECO:0000256" key="14">
    <source>
        <dbReference type="PIRSR" id="PIRSR000081-2"/>
    </source>
</evidence>
<evidence type="ECO:0000256" key="4">
    <source>
        <dbReference type="ARBA" id="ARBA00022531"/>
    </source>
</evidence>
<evidence type="ECO:0000256" key="8">
    <source>
        <dbReference type="ARBA" id="ARBA00022982"/>
    </source>
</evidence>
<gene>
    <name evidence="15" type="primary">apcD</name>
</gene>
<evidence type="ECO:0000256" key="9">
    <source>
        <dbReference type="ARBA" id="ARBA00022991"/>
    </source>
</evidence>
<keyword evidence="10" id="KW-0793">Thylakoid</keyword>
<evidence type="ECO:0000256" key="12">
    <source>
        <dbReference type="ARBA" id="ARBA00023307"/>
    </source>
</evidence>
<dbReference type="PANTHER" id="PTHR34011:SF2">
    <property type="entry name" value="ALLOPHYCOCYANIN ALPHA CHAIN"/>
    <property type="match status" value="1"/>
</dbReference>
<dbReference type="EMBL" id="MF167427">
    <property type="protein sequence ID" value="ASQ40430.1"/>
    <property type="molecule type" value="Genomic_DNA"/>
</dbReference>
<keyword evidence="15" id="KW-0934">Plastid</keyword>
<accession>A0A3G1IWJ9</accession>
<dbReference type="PANTHER" id="PTHR34011">
    <property type="entry name" value="PHYCOBILISOME 32.1 KDA LINKER POLYPEPTIDE, PHYCOCYANIN-ASSOCIATED, ROD 2-RELATED"/>
    <property type="match status" value="1"/>
</dbReference>
<protein>
    <submittedName>
        <fullName evidence="15">Allophycocyanin gamma subunit</fullName>
    </submittedName>
</protein>
<dbReference type="GO" id="GO:0015979">
    <property type="term" value="P:photosynthesis"/>
    <property type="evidence" value="ECO:0007669"/>
    <property type="project" value="UniProtKB-KW"/>
</dbReference>
<dbReference type="PIRSF" id="PIRSF000081">
    <property type="entry name" value="Phycocyanin"/>
    <property type="match status" value="1"/>
</dbReference>
<geneLocation type="plastid" evidence="15"/>
<dbReference type="CDD" id="cd12125">
    <property type="entry name" value="APC_alpha"/>
    <property type="match status" value="1"/>
</dbReference>
<sequence length="161" mass="18169">MSLITQIIQTADDDLRYPTSGELKTITEYLKTGENRLRIAAILAQNEKKIIEQSSFKLFQKCPEFVSPGGNAYGARQKALCLRDFGWYLRVITYGIITGNIEPIDKIGIIGVREMYNSLGVPVKGMVDAITFLKENALNTLNKEDASTVEQYFDYLIQSLY</sequence>
<feature type="binding site" evidence="13">
    <location>
        <position position="76"/>
    </location>
    <ligand>
        <name>(2R,3E)-phycocyanobilin</name>
        <dbReference type="ChEBI" id="CHEBI:85275"/>
        <label>1</label>
    </ligand>
</feature>
<reference evidence="15" key="1">
    <citation type="submission" date="2017-05" db="EMBL/GenBank/DDBJ databases">
        <title>Plastid comparative genomics reveals ancient divergence between Glaucophyte genera.</title>
        <authorList>
            <person name="Figueroa-Martinez F.J."/>
            <person name="Jackson C."/>
            <person name="Reyes-Prieto A."/>
        </authorList>
    </citation>
    <scope>NUCLEOTIDE SEQUENCE</scope>
    <source>
        <strain evidence="15">SAG 4.97</strain>
    </source>
</reference>
<name>A0A3G1IWJ9_9EUKA</name>
<dbReference type="Pfam" id="PF00502">
    <property type="entry name" value="Phycobilisome"/>
    <property type="match status" value="1"/>
</dbReference>
<keyword evidence="8" id="KW-0249">Electron transport</keyword>
<evidence type="ECO:0000256" key="7">
    <source>
        <dbReference type="ARBA" id="ARBA00022874"/>
    </source>
</evidence>
<evidence type="ECO:0000256" key="3">
    <source>
        <dbReference type="ARBA" id="ARBA00022448"/>
    </source>
</evidence>
<evidence type="ECO:0000256" key="1">
    <source>
        <dbReference type="ARBA" id="ARBA00004582"/>
    </source>
</evidence>
<dbReference type="InterPro" id="IPR009050">
    <property type="entry name" value="Globin-like_sf"/>
</dbReference>
<evidence type="ECO:0000256" key="5">
    <source>
        <dbReference type="ARBA" id="ARBA00022549"/>
    </source>
</evidence>
<proteinExistence type="inferred from homology"/>
<feature type="modified residue" description="N4-methylasparagine" evidence="14">
    <location>
        <position position="71"/>
    </location>
</feature>
<organism evidence="15">
    <name type="scientific">Cyanoptyche gloeocystis</name>
    <dbReference type="NCBI Taxonomy" id="77922"/>
    <lineage>
        <taxon>Eukaryota</taxon>
        <taxon>Glaucocystophyceae</taxon>
        <taxon>Glaucocystophyceae incertae sedis</taxon>
        <taxon>Cyanoptyche</taxon>
    </lineage>
</organism>
<keyword evidence="7" id="KW-0194">Cyanelle</keyword>